<feature type="transmembrane region" description="Helical" evidence="1">
    <location>
        <begin position="39"/>
        <end position="60"/>
    </location>
</feature>
<dbReference type="EMBL" id="AAXB02000008">
    <property type="protein sequence ID" value="EDM62873.1"/>
    <property type="molecule type" value="Genomic_DNA"/>
</dbReference>
<evidence type="ECO:0000256" key="1">
    <source>
        <dbReference type="SAM" id="Phobius"/>
    </source>
</evidence>
<dbReference type="AlphaFoldDB" id="A6BHB3"/>
<proteinExistence type="predicted"/>
<keyword evidence="1" id="KW-0812">Transmembrane</keyword>
<name>A6BHB3_9FIRM</name>
<organism evidence="2 3">
    <name type="scientific">Dorea longicatena DSM 13814</name>
    <dbReference type="NCBI Taxonomy" id="411462"/>
    <lineage>
        <taxon>Bacteria</taxon>
        <taxon>Bacillati</taxon>
        <taxon>Bacillota</taxon>
        <taxon>Clostridia</taxon>
        <taxon>Lachnospirales</taxon>
        <taxon>Lachnospiraceae</taxon>
        <taxon>Dorea</taxon>
    </lineage>
</organism>
<reference evidence="2 3" key="2">
    <citation type="submission" date="2007-04" db="EMBL/GenBank/DDBJ databases">
        <title>Draft genome sequence of Dorea longicatena (DSM 13814).</title>
        <authorList>
            <person name="Sudarsanam P."/>
            <person name="Ley R."/>
            <person name="Guruge J."/>
            <person name="Turnbaugh P.J."/>
            <person name="Mahowald M."/>
            <person name="Liep D."/>
            <person name="Gordon J."/>
        </authorList>
    </citation>
    <scope>NUCLEOTIDE SEQUENCE [LARGE SCALE GENOMIC DNA]</scope>
    <source>
        <strain evidence="2 3">DSM 13814</strain>
    </source>
</reference>
<comment type="caution">
    <text evidence="2">The sequence shown here is derived from an EMBL/GenBank/DDBJ whole genome shotgun (WGS) entry which is preliminary data.</text>
</comment>
<sequence length="80" mass="9429">MAGKLNAIYSDDRIPTPPPTIIRIKMPIFISQSPPCQCFYILMLYMMWNFASGYIVWTFGKKIKRNGWILTRYEQESLFS</sequence>
<protein>
    <submittedName>
        <fullName evidence="2">Uncharacterized protein</fullName>
    </submittedName>
</protein>
<gene>
    <name evidence="2" type="ORF">DORLON_01689</name>
</gene>
<keyword evidence="1" id="KW-0472">Membrane</keyword>
<dbReference type="HOGENOM" id="CLU_2584126_0_0_9"/>
<accession>A6BHB3</accession>
<reference evidence="2 3" key="1">
    <citation type="submission" date="2007-03" db="EMBL/GenBank/DDBJ databases">
        <authorList>
            <person name="Fulton L."/>
            <person name="Clifton S."/>
            <person name="Fulton B."/>
            <person name="Xu J."/>
            <person name="Minx P."/>
            <person name="Pepin K.H."/>
            <person name="Johnson M."/>
            <person name="Thiruvilangam P."/>
            <person name="Bhonagiri V."/>
            <person name="Nash W.E."/>
            <person name="Mardis E.R."/>
            <person name="Wilson R.K."/>
        </authorList>
    </citation>
    <scope>NUCLEOTIDE SEQUENCE [LARGE SCALE GENOMIC DNA]</scope>
    <source>
        <strain evidence="2 3">DSM 13814</strain>
    </source>
</reference>
<keyword evidence="1" id="KW-1133">Transmembrane helix</keyword>
<dbReference type="Proteomes" id="UP000004016">
    <property type="component" value="Unassembled WGS sequence"/>
</dbReference>
<evidence type="ECO:0000313" key="2">
    <source>
        <dbReference type="EMBL" id="EDM62873.1"/>
    </source>
</evidence>
<evidence type="ECO:0000313" key="3">
    <source>
        <dbReference type="Proteomes" id="UP000004016"/>
    </source>
</evidence>